<comment type="cofactor">
    <cofactor evidence="1 7">
        <name>heme</name>
        <dbReference type="ChEBI" id="CHEBI:30413"/>
    </cofactor>
</comment>
<dbReference type="Pfam" id="PF00067">
    <property type="entry name" value="p450"/>
    <property type="match status" value="1"/>
</dbReference>
<dbReference type="GO" id="GO:0005506">
    <property type="term" value="F:iron ion binding"/>
    <property type="evidence" value="ECO:0007669"/>
    <property type="project" value="InterPro"/>
</dbReference>
<dbReference type="Proteomes" id="UP000481288">
    <property type="component" value="Unassembled WGS sequence"/>
</dbReference>
<dbReference type="PANTHER" id="PTHR46300:SF2">
    <property type="entry name" value="CYTOCHROME P450 MONOOXYGENASE ALNH-RELATED"/>
    <property type="match status" value="1"/>
</dbReference>
<organism evidence="8 9">
    <name type="scientific">Lachnellula cervina</name>
    <dbReference type="NCBI Taxonomy" id="1316786"/>
    <lineage>
        <taxon>Eukaryota</taxon>
        <taxon>Fungi</taxon>
        <taxon>Dikarya</taxon>
        <taxon>Ascomycota</taxon>
        <taxon>Pezizomycotina</taxon>
        <taxon>Leotiomycetes</taxon>
        <taxon>Helotiales</taxon>
        <taxon>Lachnaceae</taxon>
        <taxon>Lachnellula</taxon>
    </lineage>
</organism>
<feature type="binding site" description="axial binding residue" evidence="7">
    <location>
        <position position="116"/>
    </location>
    <ligand>
        <name>heme</name>
        <dbReference type="ChEBI" id="CHEBI:30413"/>
    </ligand>
    <ligandPart>
        <name>Fe</name>
        <dbReference type="ChEBI" id="CHEBI:18248"/>
    </ligandPart>
</feature>
<evidence type="ECO:0000313" key="9">
    <source>
        <dbReference type="Proteomes" id="UP000481288"/>
    </source>
</evidence>
<keyword evidence="3 7" id="KW-0479">Metal-binding</keyword>
<evidence type="ECO:0000256" key="3">
    <source>
        <dbReference type="ARBA" id="ARBA00022723"/>
    </source>
</evidence>
<keyword evidence="7" id="KW-0349">Heme</keyword>
<dbReference type="InterPro" id="IPR001128">
    <property type="entry name" value="Cyt_P450"/>
</dbReference>
<comment type="similarity">
    <text evidence="2">Belongs to the cytochrome P450 family.</text>
</comment>
<dbReference type="PRINTS" id="PR00465">
    <property type="entry name" value="EP450IV"/>
</dbReference>
<dbReference type="PANTHER" id="PTHR46300">
    <property type="entry name" value="P450, PUTATIVE (EUROFUNG)-RELATED-RELATED"/>
    <property type="match status" value="1"/>
</dbReference>
<comment type="caution">
    <text evidence="8">The sequence shown here is derived from an EMBL/GenBank/DDBJ whole genome shotgun (WGS) entry which is preliminary data.</text>
</comment>
<evidence type="ECO:0000256" key="1">
    <source>
        <dbReference type="ARBA" id="ARBA00001971"/>
    </source>
</evidence>
<evidence type="ECO:0000256" key="5">
    <source>
        <dbReference type="ARBA" id="ARBA00023004"/>
    </source>
</evidence>
<dbReference type="InterPro" id="IPR036396">
    <property type="entry name" value="Cyt_P450_sf"/>
</dbReference>
<dbReference type="EMBL" id="QGMG01000393">
    <property type="protein sequence ID" value="TVY53948.1"/>
    <property type="molecule type" value="Genomic_DNA"/>
</dbReference>
<keyword evidence="9" id="KW-1185">Reference proteome</keyword>
<reference evidence="8 9" key="1">
    <citation type="submission" date="2018-05" db="EMBL/GenBank/DDBJ databases">
        <title>Whole genome sequencing for identification of molecular markers to develop diagnostic detection tools for the regulated plant pathogen Lachnellula willkommii.</title>
        <authorList>
            <person name="Giroux E."/>
            <person name="Bilodeau G."/>
        </authorList>
    </citation>
    <scope>NUCLEOTIDE SEQUENCE [LARGE SCALE GENOMIC DNA]</scope>
    <source>
        <strain evidence="8 9">CBS 625.97</strain>
    </source>
</reference>
<dbReference type="Gene3D" id="1.10.630.10">
    <property type="entry name" value="Cytochrome P450"/>
    <property type="match status" value="1"/>
</dbReference>
<evidence type="ECO:0000256" key="7">
    <source>
        <dbReference type="PIRSR" id="PIRSR602403-1"/>
    </source>
</evidence>
<evidence type="ECO:0000256" key="2">
    <source>
        <dbReference type="ARBA" id="ARBA00010617"/>
    </source>
</evidence>
<gene>
    <name evidence="8" type="primary">yanC</name>
    <name evidence="8" type="ORF">LCER1_G003236</name>
</gene>
<dbReference type="GO" id="GO:0020037">
    <property type="term" value="F:heme binding"/>
    <property type="evidence" value="ECO:0007669"/>
    <property type="project" value="InterPro"/>
</dbReference>
<keyword evidence="4" id="KW-0560">Oxidoreductase</keyword>
<evidence type="ECO:0000256" key="4">
    <source>
        <dbReference type="ARBA" id="ARBA00023002"/>
    </source>
</evidence>
<sequence length="199" mass="23002">MPDWSDFDRLPYINCIIKEGMRWRPAAPVGIPHRVAQDDWYEGMLIPKDSSIFIPNWALHHSERFGYEDPDAFKPERYINHPKPANDYAGGSDYNNRDKLLQHAHHYGYGAGRRICPGIHLAERTQWRMVAKVLWAFDIQIPIDPKTGECFKLDPDNYNEGFLHGPAPFEAIFAPRSQKHMDVIKAELPGAKSFLKPYE</sequence>
<proteinExistence type="inferred from homology"/>
<accession>A0A7D8UPM4</accession>
<dbReference type="InterPro" id="IPR002403">
    <property type="entry name" value="Cyt_P450_E_grp-IV"/>
</dbReference>
<dbReference type="GO" id="GO:0004497">
    <property type="term" value="F:monooxygenase activity"/>
    <property type="evidence" value="ECO:0007669"/>
    <property type="project" value="UniProtKB-KW"/>
</dbReference>
<dbReference type="AlphaFoldDB" id="A0A7D8UPM4"/>
<dbReference type="InterPro" id="IPR050364">
    <property type="entry name" value="Cytochrome_P450_fung"/>
</dbReference>
<evidence type="ECO:0000256" key="6">
    <source>
        <dbReference type="ARBA" id="ARBA00023033"/>
    </source>
</evidence>
<keyword evidence="5 7" id="KW-0408">Iron</keyword>
<dbReference type="OrthoDB" id="1055148at2759"/>
<protein>
    <submittedName>
        <fullName evidence="8">Cytochrome P450 monooxygenase yanC</fullName>
    </submittedName>
</protein>
<keyword evidence="6 8" id="KW-0503">Monooxygenase</keyword>
<name>A0A7D8UPM4_9HELO</name>
<dbReference type="SUPFAM" id="SSF48264">
    <property type="entry name" value="Cytochrome P450"/>
    <property type="match status" value="1"/>
</dbReference>
<evidence type="ECO:0000313" key="8">
    <source>
        <dbReference type="EMBL" id="TVY53948.1"/>
    </source>
</evidence>
<dbReference type="GO" id="GO:0016705">
    <property type="term" value="F:oxidoreductase activity, acting on paired donors, with incorporation or reduction of molecular oxygen"/>
    <property type="evidence" value="ECO:0007669"/>
    <property type="project" value="InterPro"/>
</dbReference>